<dbReference type="Pfam" id="PF05569">
    <property type="entry name" value="Peptidase_M56"/>
    <property type="match status" value="1"/>
</dbReference>
<name>A0ABR8UC10_9BACL</name>
<evidence type="ECO:0000313" key="4">
    <source>
        <dbReference type="Proteomes" id="UP000626786"/>
    </source>
</evidence>
<dbReference type="InterPro" id="IPR052173">
    <property type="entry name" value="Beta-lactam_resp_regulator"/>
</dbReference>
<dbReference type="PANTHER" id="PTHR34978:SF3">
    <property type="entry name" value="SLR0241 PROTEIN"/>
    <property type="match status" value="1"/>
</dbReference>
<feature type="transmembrane region" description="Helical" evidence="1">
    <location>
        <begin position="99"/>
        <end position="122"/>
    </location>
</feature>
<keyword evidence="1" id="KW-0812">Transmembrane</keyword>
<reference evidence="3 4" key="1">
    <citation type="submission" date="2020-08" db="EMBL/GenBank/DDBJ databases">
        <title>A Genomic Blueprint of the Chicken Gut Microbiome.</title>
        <authorList>
            <person name="Gilroy R."/>
            <person name="Ravi A."/>
            <person name="Getino M."/>
            <person name="Pursley I."/>
            <person name="Horton D.L."/>
            <person name="Alikhan N.-F."/>
            <person name="Baker D."/>
            <person name="Gharbi K."/>
            <person name="Hall N."/>
            <person name="Watson M."/>
            <person name="Adriaenssens E.M."/>
            <person name="Foster-Nyarko E."/>
            <person name="Jarju S."/>
            <person name="Secka A."/>
            <person name="Antonio M."/>
            <person name="Oren A."/>
            <person name="Chaudhuri R."/>
            <person name="La Ragione R.M."/>
            <person name="Hildebrand F."/>
            <person name="Pallen M.J."/>
        </authorList>
    </citation>
    <scope>NUCLEOTIDE SEQUENCE [LARGE SCALE GENOMIC DNA]</scope>
    <source>
        <strain evidence="3 4">Sa2YVA2</strain>
    </source>
</reference>
<organism evidence="3 4">
    <name type="scientific">Sporosarcina quadrami</name>
    <dbReference type="NCBI Taxonomy" id="2762234"/>
    <lineage>
        <taxon>Bacteria</taxon>
        <taxon>Bacillati</taxon>
        <taxon>Bacillota</taxon>
        <taxon>Bacilli</taxon>
        <taxon>Bacillales</taxon>
        <taxon>Caryophanaceae</taxon>
        <taxon>Sporosarcina</taxon>
    </lineage>
</organism>
<dbReference type="RefSeq" id="WP_191695171.1">
    <property type="nucleotide sequence ID" value="NZ_JACSQN010000010.1"/>
</dbReference>
<accession>A0ABR8UC10</accession>
<protein>
    <submittedName>
        <fullName evidence="3">M56 family metallopeptidase</fullName>
    </submittedName>
</protein>
<evidence type="ECO:0000313" key="3">
    <source>
        <dbReference type="EMBL" id="MBD7985350.1"/>
    </source>
</evidence>
<feature type="domain" description="Peptidase M56" evidence="2">
    <location>
        <begin position="8"/>
        <end position="294"/>
    </location>
</feature>
<dbReference type="PANTHER" id="PTHR34978">
    <property type="entry name" value="POSSIBLE SENSOR-TRANSDUCER PROTEIN BLAR"/>
    <property type="match status" value="1"/>
</dbReference>
<evidence type="ECO:0000259" key="2">
    <source>
        <dbReference type="Pfam" id="PF05569"/>
    </source>
</evidence>
<comment type="caution">
    <text evidence="3">The sequence shown here is derived from an EMBL/GenBank/DDBJ whole genome shotgun (WGS) entry which is preliminary data.</text>
</comment>
<feature type="transmembrane region" description="Helical" evidence="1">
    <location>
        <begin position="6"/>
        <end position="25"/>
    </location>
</feature>
<keyword evidence="1" id="KW-1133">Transmembrane helix</keyword>
<sequence>MQGFLNTLVVSSITMSIVALLLFLISPLLSKTYEAKWQYYVWLVIVIGFIIPFRPSIDFSFLEINLPTIQPIEILQNGTKEFVTAANNEISGSLTNVAISVYSVIGYVWIVGVISVIGYHILHHLQFIKLVKRWSENICDEKILADLQDLKVEMGITNPVHLQRCPLITTPMIFGVITPTILLPTTDFSEDELSFILAHELVHYKRKDIWYKGLVLLATAIHWFNPVVYLMARFIASQCEISCDQEVVKNSQEDKRQQYCETIIGVIGQQSRFKTALSTYFYGGKENMKNRVLSIMDTRKKKSGIALVIGVLVLSFVVFIAADIGEAATEVIDSEQEVVIAQRFGGYDGISNLISELHDEILGSIREQTELDSDSLAMMIDGGIGEVTVAVGFPKDAKIDDKSIQRIVADSIKTITETETETISEEKMRIRIKIEKY</sequence>
<feature type="transmembrane region" description="Helical" evidence="1">
    <location>
        <begin position="37"/>
        <end position="57"/>
    </location>
</feature>
<keyword evidence="1" id="KW-0472">Membrane</keyword>
<gene>
    <name evidence="3" type="ORF">H9649_12190</name>
</gene>
<dbReference type="EMBL" id="JACSQN010000010">
    <property type="protein sequence ID" value="MBD7985350.1"/>
    <property type="molecule type" value="Genomic_DNA"/>
</dbReference>
<feature type="transmembrane region" description="Helical" evidence="1">
    <location>
        <begin position="304"/>
        <end position="322"/>
    </location>
</feature>
<dbReference type="InterPro" id="IPR008756">
    <property type="entry name" value="Peptidase_M56"/>
</dbReference>
<keyword evidence="4" id="KW-1185">Reference proteome</keyword>
<dbReference type="Proteomes" id="UP000626786">
    <property type="component" value="Unassembled WGS sequence"/>
</dbReference>
<evidence type="ECO:0000256" key="1">
    <source>
        <dbReference type="SAM" id="Phobius"/>
    </source>
</evidence>
<proteinExistence type="predicted"/>
<dbReference type="CDD" id="cd07341">
    <property type="entry name" value="M56_BlaR1_MecR1_like"/>
    <property type="match status" value="1"/>
</dbReference>